<evidence type="ECO:0000256" key="1">
    <source>
        <dbReference type="ARBA" id="ARBA00006432"/>
    </source>
</evidence>
<evidence type="ECO:0000259" key="3">
    <source>
        <dbReference type="Pfam" id="PF00501"/>
    </source>
</evidence>
<keyword evidence="2" id="KW-0436">Ligase</keyword>
<dbReference type="GO" id="GO:0031956">
    <property type="term" value="F:medium-chain fatty acid-CoA ligase activity"/>
    <property type="evidence" value="ECO:0007669"/>
    <property type="project" value="TreeGrafter"/>
</dbReference>
<dbReference type="PANTHER" id="PTHR43201:SF5">
    <property type="entry name" value="MEDIUM-CHAIN ACYL-COA LIGASE ACSF2, MITOCHONDRIAL"/>
    <property type="match status" value="1"/>
</dbReference>
<sequence length="594" mass="65460">MSRNPHRSLTETDAILCAPGNIHETETTLVDGRLLRVYKNLWPSCRDFWLSAVGQYADRTYIVYEGHRFTYRQVHERTIKVATLFRKVYGIHKGKPNFCGDRVGICSRNHPDYLVTFWACHLIGAVAVLANAWQPLSPLRHCLVNTGCKLIIVDPERASVLEPIASRLRKDDGVMAFLVLDQCDRSWQHMESFNKAIDAYPRRDDVRDLSTERIEPEDNATIIFTSGTTGLPKGVLSTQRQFLTNVLNVLAGGFRAALRKGDPLPSVQRPGPQAGALVAVPLFHVTGSTSYSMMATLTGMKIILARKWIPEEAAREENVGVAGGVPSMVADLIESPLAGYPLEGLLFGGCPTPDSLVGRAQKAFPKALMTQGYGLTETNSIAVSISGDDYIVRPTSTGLACPVNEIKIVAGGKCLPPNGVGEVWLRGPNVMKGYWNDPEATDRMITKDGWLRSGDLGYLDEEGFLYIKDRLKDIIIRGGENVDSVTVENALYNDPRVQEAAAVGVPDERLGELVAAVVSIKPAYQGYVTETALMAVLLVSLPRFAVPVMIVLLHEPFEHTPSGKIIKGELRKLARRHWEDRRRNGTGREPLANL</sequence>
<proteinExistence type="inferred from homology"/>
<comment type="caution">
    <text evidence="5">The sequence shown here is derived from an EMBL/GenBank/DDBJ whole genome shotgun (WGS) entry which is preliminary data.</text>
</comment>
<dbReference type="Pfam" id="PF00501">
    <property type="entry name" value="AMP-binding"/>
    <property type="match status" value="1"/>
</dbReference>
<evidence type="ECO:0000256" key="2">
    <source>
        <dbReference type="ARBA" id="ARBA00022598"/>
    </source>
</evidence>
<organism evidence="5 6">
    <name type="scientific">Leucocoprinus leucothites</name>
    <dbReference type="NCBI Taxonomy" id="201217"/>
    <lineage>
        <taxon>Eukaryota</taxon>
        <taxon>Fungi</taxon>
        <taxon>Dikarya</taxon>
        <taxon>Basidiomycota</taxon>
        <taxon>Agaricomycotina</taxon>
        <taxon>Agaricomycetes</taxon>
        <taxon>Agaricomycetidae</taxon>
        <taxon>Agaricales</taxon>
        <taxon>Agaricineae</taxon>
        <taxon>Agaricaceae</taxon>
        <taxon>Leucocoprinus</taxon>
    </lineage>
</organism>
<gene>
    <name evidence="5" type="ORF">D9756_005291</name>
</gene>
<feature type="domain" description="AMP-binding enzyme C-terminal" evidence="4">
    <location>
        <begin position="487"/>
        <end position="564"/>
    </location>
</feature>
<dbReference type="InterPro" id="IPR020845">
    <property type="entry name" value="AMP-binding_CS"/>
</dbReference>
<dbReference type="InterPro" id="IPR025110">
    <property type="entry name" value="AMP-bd_C"/>
</dbReference>
<dbReference type="OrthoDB" id="10253115at2759"/>
<evidence type="ECO:0008006" key="7">
    <source>
        <dbReference type="Google" id="ProtNLM"/>
    </source>
</evidence>
<dbReference type="Pfam" id="PF13193">
    <property type="entry name" value="AMP-binding_C"/>
    <property type="match status" value="1"/>
</dbReference>
<evidence type="ECO:0000313" key="5">
    <source>
        <dbReference type="EMBL" id="KAF5355120.1"/>
    </source>
</evidence>
<dbReference type="InterPro" id="IPR000873">
    <property type="entry name" value="AMP-dep_synth/lig_dom"/>
</dbReference>
<dbReference type="InterPro" id="IPR042099">
    <property type="entry name" value="ANL_N_sf"/>
</dbReference>
<dbReference type="Gene3D" id="3.40.50.12780">
    <property type="entry name" value="N-terminal domain of ligase-like"/>
    <property type="match status" value="1"/>
</dbReference>
<feature type="domain" description="AMP-dependent synthetase/ligase" evidence="3">
    <location>
        <begin position="53"/>
        <end position="435"/>
    </location>
</feature>
<dbReference type="AlphaFoldDB" id="A0A8H5FZ78"/>
<dbReference type="EMBL" id="JAACJO010000008">
    <property type="protein sequence ID" value="KAF5355120.1"/>
    <property type="molecule type" value="Genomic_DNA"/>
</dbReference>
<evidence type="ECO:0000259" key="4">
    <source>
        <dbReference type="Pfam" id="PF13193"/>
    </source>
</evidence>
<dbReference type="SUPFAM" id="SSF56801">
    <property type="entry name" value="Acetyl-CoA synthetase-like"/>
    <property type="match status" value="1"/>
</dbReference>
<protein>
    <recommendedName>
        <fullName evidence="7">Acetyl-CoA synthetase-like protein</fullName>
    </recommendedName>
</protein>
<dbReference type="Proteomes" id="UP000559027">
    <property type="component" value="Unassembled WGS sequence"/>
</dbReference>
<name>A0A8H5FZ78_9AGAR</name>
<dbReference type="Gene3D" id="3.30.300.30">
    <property type="match status" value="1"/>
</dbReference>
<reference evidence="5 6" key="1">
    <citation type="journal article" date="2020" name="ISME J.">
        <title>Uncovering the hidden diversity of litter-decomposition mechanisms in mushroom-forming fungi.</title>
        <authorList>
            <person name="Floudas D."/>
            <person name="Bentzer J."/>
            <person name="Ahren D."/>
            <person name="Johansson T."/>
            <person name="Persson P."/>
            <person name="Tunlid A."/>
        </authorList>
    </citation>
    <scope>NUCLEOTIDE SEQUENCE [LARGE SCALE GENOMIC DNA]</scope>
    <source>
        <strain evidence="5 6">CBS 146.42</strain>
    </source>
</reference>
<keyword evidence="6" id="KW-1185">Reference proteome</keyword>
<dbReference type="InterPro" id="IPR045851">
    <property type="entry name" value="AMP-bd_C_sf"/>
</dbReference>
<dbReference type="GO" id="GO:0006631">
    <property type="term" value="P:fatty acid metabolic process"/>
    <property type="evidence" value="ECO:0007669"/>
    <property type="project" value="TreeGrafter"/>
</dbReference>
<dbReference type="PANTHER" id="PTHR43201">
    <property type="entry name" value="ACYL-COA SYNTHETASE"/>
    <property type="match status" value="1"/>
</dbReference>
<dbReference type="PROSITE" id="PS00455">
    <property type="entry name" value="AMP_BINDING"/>
    <property type="match status" value="1"/>
</dbReference>
<evidence type="ECO:0000313" key="6">
    <source>
        <dbReference type="Proteomes" id="UP000559027"/>
    </source>
</evidence>
<accession>A0A8H5FZ78</accession>
<comment type="similarity">
    <text evidence="1">Belongs to the ATP-dependent AMP-binding enzyme family.</text>
</comment>